<protein>
    <submittedName>
        <fullName evidence="1">Phage gp6-like head-tail connector protein</fullName>
    </submittedName>
</protein>
<proteinExistence type="predicted"/>
<dbReference type="InterPro" id="IPR006450">
    <property type="entry name" value="Phage_HK97_gp6-like"/>
</dbReference>
<gene>
    <name evidence="1" type="ORF">HI921_09040</name>
</gene>
<organism evidence="1 2">
    <name type="scientific">Enterococcus mundtii</name>
    <dbReference type="NCBI Taxonomy" id="53346"/>
    <lineage>
        <taxon>Bacteria</taxon>
        <taxon>Bacillati</taxon>
        <taxon>Bacillota</taxon>
        <taxon>Bacilli</taxon>
        <taxon>Lactobacillales</taxon>
        <taxon>Enterococcaceae</taxon>
        <taxon>Enterococcus</taxon>
    </lineage>
</organism>
<dbReference type="NCBIfam" id="TIGR01560">
    <property type="entry name" value="put_DNA_pack"/>
    <property type="match status" value="1"/>
</dbReference>
<dbReference type="Proteomes" id="UP000557857">
    <property type="component" value="Unassembled WGS sequence"/>
</dbReference>
<reference evidence="1 2" key="1">
    <citation type="submission" date="2020-04" db="EMBL/GenBank/DDBJ databases">
        <authorList>
            <person name="Abaymova A."/>
            <person name="Teymurazov M."/>
            <person name="Tazyna O."/>
            <person name="Chatushin Y."/>
            <person name="Svetoch E."/>
            <person name="Pereligyn V."/>
            <person name="Pohylenko V."/>
            <person name="Platonov M."/>
            <person name="Kartsev N."/>
            <person name="Skryabin Y."/>
            <person name="Sizova A."/>
            <person name="Solomentsev V."/>
            <person name="Kislichkina A."/>
            <person name="Bogun A."/>
        </authorList>
    </citation>
    <scope>NUCLEOTIDE SEQUENCE [LARGE SCALE GENOMIC DNA]</scope>
    <source>
        <strain evidence="2">SCPM-O-B-8398 (E28)</strain>
    </source>
</reference>
<dbReference type="Pfam" id="PF05135">
    <property type="entry name" value="Phage_connect_1"/>
    <property type="match status" value="1"/>
</dbReference>
<evidence type="ECO:0000313" key="2">
    <source>
        <dbReference type="Proteomes" id="UP000557857"/>
    </source>
</evidence>
<dbReference type="InterPro" id="IPR021146">
    <property type="entry name" value="Phage_gp6-like_head-tail"/>
</dbReference>
<dbReference type="RefSeq" id="WP_169058690.1">
    <property type="nucleotide sequence ID" value="NZ_JABCAG010000023.1"/>
</dbReference>
<comment type="caution">
    <text evidence="1">The sequence shown here is derived from an EMBL/GenBank/DDBJ whole genome shotgun (WGS) entry which is preliminary data.</text>
</comment>
<dbReference type="Gene3D" id="1.10.3230.30">
    <property type="entry name" value="Phage gp6-like head-tail connector protein"/>
    <property type="match status" value="1"/>
</dbReference>
<sequence length="117" mass="13511">MSLNKNNIYKNYSDLISDKEFDQIKNYLKVDMDCEDDLIKELLDSAALILIDAIDSSKQPVDFSEEPRFQLAVKKQVKEEYEHRGLSSDSTRHKLANGVENIIHQLRVKVAMQSDHT</sequence>
<dbReference type="CDD" id="cd08054">
    <property type="entry name" value="gp6"/>
    <property type="match status" value="1"/>
</dbReference>
<dbReference type="AlphaFoldDB" id="A0A848MSU3"/>
<accession>A0A848MSU3</accession>
<dbReference type="EMBL" id="JABCAG010000023">
    <property type="protein sequence ID" value="NMP58606.1"/>
    <property type="molecule type" value="Genomic_DNA"/>
</dbReference>
<evidence type="ECO:0000313" key="1">
    <source>
        <dbReference type="EMBL" id="NMP58606.1"/>
    </source>
</evidence>
<name>A0A848MSU3_ENTMU</name>